<dbReference type="AlphaFoldDB" id="A0AA47AAH7"/>
<name>A0AA47AAH7_RHORH</name>
<proteinExistence type="predicted"/>
<organism evidence="1 2">
    <name type="scientific">Rhodococcus rhodochrous</name>
    <dbReference type="NCBI Taxonomy" id="1829"/>
    <lineage>
        <taxon>Bacteria</taxon>
        <taxon>Bacillati</taxon>
        <taxon>Actinomycetota</taxon>
        <taxon>Actinomycetes</taxon>
        <taxon>Mycobacteriales</taxon>
        <taxon>Nocardiaceae</taxon>
        <taxon>Rhodococcus</taxon>
    </lineage>
</organism>
<protein>
    <submittedName>
        <fullName evidence="1">Uncharacterized protein</fullName>
    </submittedName>
</protein>
<dbReference type="RefSeq" id="WP_229582196.1">
    <property type="nucleotide sequence ID" value="NZ_CP083974.1"/>
</dbReference>
<accession>A0AA47AAH7</accession>
<sequence>MTSRADIEKRQAAVADLARVLAARLPDADREELTAQIVDMHLTTPQAQAVLDHLHTHPDALTSGSSEGPPGLARLLDALAVRYPSVQRMRCARCADVRALPHRHGTTRICNRCYARTHLITCVRCGRQGRAATRDTDGGTVCDRCFKADPSRREPCAGCGKTAPVAYRIDGQPFCQSCGPRKRYTCSGCVRQNQIAAAVTDDGPLCPRCYRRDHVHDCGRCGRSTRNVRVDDRTAGTWICYRCWTPPTAACSGCGREKPCDRRTTEGRPICSSCRARQRPSHRCAQCGDVRPIHTTLPLGRICGPCYRRLRGGPEPCTQCRQRRPLVTHDGAGGRVCGPCSGDDRNWYCVRCGRVDLLIAGTHCLACDTHLRSHQLLTGPDGKISAQLTGLHALFTEPDATEAAHRLLAGNSTWIGLLRELVAAGDPITHAVLDRHGTGIPVEHLRSILLHTGALEPRGNAVDSVRPWLDTLVADLPPELAATVRAYASWSVLRRARGRAARGHHSVSAPKYARVRLQVAVQFLTWLTEHHHALTEATQADVDRWLGEGRAPATACGTFCVGRTAVVSLPICTCPGSAATVFPPNFSPTTNVGPHYAGA</sequence>
<dbReference type="Proteomes" id="UP001162740">
    <property type="component" value="Chromosome"/>
</dbReference>
<evidence type="ECO:0000313" key="1">
    <source>
        <dbReference type="EMBL" id="UZF45666.1"/>
    </source>
</evidence>
<gene>
    <name evidence="1" type="ORF">KUM34_002930</name>
</gene>
<dbReference type="EMBL" id="CP083974">
    <property type="protein sequence ID" value="UZF45666.1"/>
    <property type="molecule type" value="Genomic_DNA"/>
</dbReference>
<evidence type="ECO:0000313" key="2">
    <source>
        <dbReference type="Proteomes" id="UP001162740"/>
    </source>
</evidence>
<reference evidence="1 2" key="1">
    <citation type="journal article" date="2021" name="Front. Microbiol.">
        <title>Bacterial Transformation of Aromatic Monomers in Softwood Black Liquor.</title>
        <authorList>
            <person name="Navas L.E."/>
            <person name="Dexter G."/>
            <person name="Liu J."/>
            <person name="Levy-Booth D."/>
            <person name="Cho M."/>
            <person name="Jang S.K."/>
            <person name="Mansfield S.D."/>
            <person name="Renneckar S."/>
            <person name="Mohn W.W."/>
            <person name="Eltis L.D."/>
        </authorList>
    </citation>
    <scope>NUCLEOTIDE SEQUENCE [LARGE SCALE GENOMIC DNA]</scope>
    <source>
        <strain evidence="1 2">GD02</strain>
    </source>
</reference>